<keyword evidence="2" id="KW-0418">Kinase</keyword>
<sequence>MGACRDGRVAVASADVTASQDDPPTVPEWAPEHEVTAEIAGALIGRRFRELRGASVEPLATGWDNTVFLVAGEWAFRFPRRRIAVARVERELAVLPALAPRLPLAVPVPRFAGEPGEDFPWPFWGARLIPGRELADVRPPDGDRVALAAEAGAFLRALHDPALAREAGAGLPLDPMERADPALRAARTTGRLDALVALGVWERDPALEEFLSAALGWEAPGGDPVLVHGDLHVRHLLLDPGGRAAGVIDWGDVCLADPAVDLSFAYAGFEGAARESFLAAYGPVPEERAAAARTLALNLCATLAEYAASTGRDALLAESLAGLRRALGG</sequence>
<dbReference type="AlphaFoldDB" id="A0A1I5HBY3"/>
<protein>
    <submittedName>
        <fullName evidence="2">Predicted kinase, aminoglycoside phosphotransferase (APT) family</fullName>
    </submittedName>
</protein>
<dbReference type="Proteomes" id="UP000183413">
    <property type="component" value="Unassembled WGS sequence"/>
</dbReference>
<dbReference type="InterPro" id="IPR051678">
    <property type="entry name" value="AGP_Transferase"/>
</dbReference>
<dbReference type="InParanoid" id="A0A1I5HBY3"/>
<keyword evidence="2" id="KW-0808">Transferase</keyword>
<reference evidence="2 3" key="1">
    <citation type="submission" date="2016-10" db="EMBL/GenBank/DDBJ databases">
        <authorList>
            <person name="de Groot N.N."/>
        </authorList>
    </citation>
    <scope>NUCLEOTIDE SEQUENCE [LARGE SCALE GENOMIC DNA]</scope>
    <source>
        <strain evidence="2 3">DSM 43067</strain>
    </source>
</reference>
<dbReference type="SUPFAM" id="SSF56112">
    <property type="entry name" value="Protein kinase-like (PK-like)"/>
    <property type="match status" value="1"/>
</dbReference>
<dbReference type="Gene3D" id="3.30.200.20">
    <property type="entry name" value="Phosphorylase Kinase, domain 1"/>
    <property type="match status" value="1"/>
</dbReference>
<evidence type="ECO:0000313" key="2">
    <source>
        <dbReference type="EMBL" id="SFO45743.1"/>
    </source>
</evidence>
<dbReference type="PANTHER" id="PTHR21310:SF42">
    <property type="entry name" value="BIFUNCTIONAL AAC_APH"/>
    <property type="match status" value="1"/>
</dbReference>
<dbReference type="PANTHER" id="PTHR21310">
    <property type="entry name" value="AMINOGLYCOSIDE PHOSPHOTRANSFERASE-RELATED-RELATED"/>
    <property type="match status" value="1"/>
</dbReference>
<dbReference type="GO" id="GO:0016301">
    <property type="term" value="F:kinase activity"/>
    <property type="evidence" value="ECO:0007669"/>
    <property type="project" value="UniProtKB-KW"/>
</dbReference>
<name>A0A1I5HBY3_9ACTN</name>
<accession>A0A1I5HBY3</accession>
<dbReference type="Pfam" id="PF01636">
    <property type="entry name" value="APH"/>
    <property type="match status" value="1"/>
</dbReference>
<dbReference type="eggNOG" id="COG3173">
    <property type="taxonomic scope" value="Bacteria"/>
</dbReference>
<feature type="domain" description="Aminoglycoside phosphotransferase" evidence="1">
    <location>
        <begin position="56"/>
        <end position="287"/>
    </location>
</feature>
<evidence type="ECO:0000313" key="3">
    <source>
        <dbReference type="Proteomes" id="UP000183413"/>
    </source>
</evidence>
<keyword evidence="3" id="KW-1185">Reference proteome</keyword>
<organism evidence="2 3">
    <name type="scientific">Actinomadura madurae</name>
    <dbReference type="NCBI Taxonomy" id="1993"/>
    <lineage>
        <taxon>Bacteria</taxon>
        <taxon>Bacillati</taxon>
        <taxon>Actinomycetota</taxon>
        <taxon>Actinomycetes</taxon>
        <taxon>Streptosporangiales</taxon>
        <taxon>Thermomonosporaceae</taxon>
        <taxon>Actinomadura</taxon>
    </lineage>
</organism>
<evidence type="ECO:0000259" key="1">
    <source>
        <dbReference type="Pfam" id="PF01636"/>
    </source>
</evidence>
<dbReference type="STRING" id="1993.SAMN04489713_106134"/>
<dbReference type="Gene3D" id="3.90.1200.10">
    <property type="match status" value="1"/>
</dbReference>
<dbReference type="InterPro" id="IPR002575">
    <property type="entry name" value="Aminoglycoside_PTrfase"/>
</dbReference>
<dbReference type="InterPro" id="IPR011009">
    <property type="entry name" value="Kinase-like_dom_sf"/>
</dbReference>
<proteinExistence type="predicted"/>
<gene>
    <name evidence="2" type="ORF">SAMN04489713_106134</name>
</gene>
<dbReference type="EMBL" id="FOVH01000006">
    <property type="protein sequence ID" value="SFO45743.1"/>
    <property type="molecule type" value="Genomic_DNA"/>
</dbReference>